<reference evidence="2" key="1">
    <citation type="submission" date="2021-09" db="EMBL/GenBank/DDBJ databases">
        <authorList>
            <consortium name="AG Swart"/>
            <person name="Singh M."/>
            <person name="Singh A."/>
            <person name="Seah K."/>
            <person name="Emmerich C."/>
        </authorList>
    </citation>
    <scope>NUCLEOTIDE SEQUENCE</scope>
    <source>
        <strain evidence="2">ATCC30299</strain>
    </source>
</reference>
<keyword evidence="3" id="KW-1185">Reference proteome</keyword>
<feature type="region of interest" description="Disordered" evidence="1">
    <location>
        <begin position="28"/>
        <end position="49"/>
    </location>
</feature>
<dbReference type="Proteomes" id="UP001162131">
    <property type="component" value="Unassembled WGS sequence"/>
</dbReference>
<feature type="compositionally biased region" description="Basic residues" evidence="1">
    <location>
        <begin position="37"/>
        <end position="49"/>
    </location>
</feature>
<feature type="region of interest" description="Disordered" evidence="1">
    <location>
        <begin position="311"/>
        <end position="363"/>
    </location>
</feature>
<feature type="compositionally biased region" description="Polar residues" evidence="1">
    <location>
        <begin position="233"/>
        <end position="248"/>
    </location>
</feature>
<feature type="region of interest" description="Disordered" evidence="1">
    <location>
        <begin position="197"/>
        <end position="257"/>
    </location>
</feature>
<proteinExistence type="predicted"/>
<dbReference type="EMBL" id="CAJZBQ010000002">
    <property type="protein sequence ID" value="CAG9310198.1"/>
    <property type="molecule type" value="Genomic_DNA"/>
</dbReference>
<evidence type="ECO:0000313" key="3">
    <source>
        <dbReference type="Proteomes" id="UP001162131"/>
    </source>
</evidence>
<accession>A0AAU9IDG9</accession>
<name>A0AAU9IDG9_9CILI</name>
<feature type="compositionally biased region" description="Polar residues" evidence="1">
    <location>
        <begin position="209"/>
        <end position="225"/>
    </location>
</feature>
<sequence length="576" mass="66354">MEEEIKRKDEIIADLQNKLYSMTMKINRTSSPQSRLKSSHLHSRPTPKSKLYNKIRKNEPFKTSDFSIQHQFMTSKQPYRDSRRNTSYMHNYGLSMDSTGHCPTLEQIVEDTFNEDNGQIVMLMKRKDPNKKPAKFSKNSRLIQLKTKIRYKESSLKYPKIASKKWKNPVLEKVSSSPHNILDNLFMDSSSRIKSRNHSELDWPKRPPSRNSIQNSSGELTSSLNLRKPFPSLSDSESSRPASRCNNPTERRNQSVDMDCIKPLAKAKKANLVDQILYNDLDKDSWNQVLKKIREDPILLSEILKPGEKIEFEKMSPRQRRSVTPYKGSRDRLSADKLSPRPKPTRAQSAYPKNIENSSTKLIPRSPSKLERINSFGLRTYKVHNVDWSQSILDPLSNKPSNDFNEEKDLSIFTSSEIEDLLISSNTLSTEDQATLQYKGLATLEKLRTELMLPGSYSATKNAENLTELLKKCANLIRARALTLKILKLIHTREDKILSLMSLEEANLDLLNTKYSDLLKATEEISQAIGFWKQLGLPYSSFVYLGEDYFLKLYEDLKNVKSVYPQLKSDDLTLPY</sequence>
<evidence type="ECO:0000313" key="2">
    <source>
        <dbReference type="EMBL" id="CAG9310198.1"/>
    </source>
</evidence>
<dbReference type="AlphaFoldDB" id="A0AAU9IDG9"/>
<evidence type="ECO:0000256" key="1">
    <source>
        <dbReference type="SAM" id="MobiDB-lite"/>
    </source>
</evidence>
<comment type="caution">
    <text evidence="2">The sequence shown here is derived from an EMBL/GenBank/DDBJ whole genome shotgun (WGS) entry which is preliminary data.</text>
</comment>
<protein>
    <submittedName>
        <fullName evidence="2">Uncharacterized protein</fullName>
    </submittedName>
</protein>
<feature type="compositionally biased region" description="Basic and acidic residues" evidence="1">
    <location>
        <begin position="328"/>
        <end position="339"/>
    </location>
</feature>
<gene>
    <name evidence="2" type="ORF">BSTOLATCC_MIC1055</name>
</gene>
<organism evidence="2 3">
    <name type="scientific">Blepharisma stoltei</name>
    <dbReference type="NCBI Taxonomy" id="1481888"/>
    <lineage>
        <taxon>Eukaryota</taxon>
        <taxon>Sar</taxon>
        <taxon>Alveolata</taxon>
        <taxon>Ciliophora</taxon>
        <taxon>Postciliodesmatophora</taxon>
        <taxon>Heterotrichea</taxon>
        <taxon>Heterotrichida</taxon>
        <taxon>Blepharismidae</taxon>
        <taxon>Blepharisma</taxon>
    </lineage>
</organism>